<keyword evidence="2" id="KW-1185">Reference proteome</keyword>
<reference evidence="1 2" key="1">
    <citation type="submission" date="2018-10" db="EMBL/GenBank/DDBJ databases">
        <title>A high-quality apple genome assembly.</title>
        <authorList>
            <person name="Hu J."/>
        </authorList>
    </citation>
    <scope>NUCLEOTIDE SEQUENCE [LARGE SCALE GENOMIC DNA]</scope>
    <source>
        <strain evidence="2">cv. HFTH1</strain>
        <tissue evidence="1">Young leaf</tissue>
    </source>
</reference>
<organism evidence="1 2">
    <name type="scientific">Malus domestica</name>
    <name type="common">Apple</name>
    <name type="synonym">Pyrus malus</name>
    <dbReference type="NCBI Taxonomy" id="3750"/>
    <lineage>
        <taxon>Eukaryota</taxon>
        <taxon>Viridiplantae</taxon>
        <taxon>Streptophyta</taxon>
        <taxon>Embryophyta</taxon>
        <taxon>Tracheophyta</taxon>
        <taxon>Spermatophyta</taxon>
        <taxon>Magnoliopsida</taxon>
        <taxon>eudicotyledons</taxon>
        <taxon>Gunneridae</taxon>
        <taxon>Pentapetalae</taxon>
        <taxon>rosids</taxon>
        <taxon>fabids</taxon>
        <taxon>Rosales</taxon>
        <taxon>Rosaceae</taxon>
        <taxon>Amygdaloideae</taxon>
        <taxon>Maleae</taxon>
        <taxon>Malus</taxon>
    </lineage>
</organism>
<protein>
    <submittedName>
        <fullName evidence="1">Uncharacterized protein</fullName>
    </submittedName>
</protein>
<evidence type="ECO:0000313" key="2">
    <source>
        <dbReference type="Proteomes" id="UP000290289"/>
    </source>
</evidence>
<dbReference type="EMBL" id="RDQH01000335">
    <property type="protein sequence ID" value="RXH90801.1"/>
    <property type="molecule type" value="Genomic_DNA"/>
</dbReference>
<name>A0A498JBR5_MALDO</name>
<sequence length="124" mass="14282">MGCNLTPLLLRASKVFLLREVLYNLATLRKILCIDLDIVEACAFQLLHCFVLKEENHEDGDKTIVRYLLRCQWTLSIIHKWTLKYSVSGMALRRKVFFTLSESIITTMIPSYCLKSVQISCPAL</sequence>
<comment type="caution">
    <text evidence="1">The sequence shown here is derived from an EMBL/GenBank/DDBJ whole genome shotgun (WGS) entry which is preliminary data.</text>
</comment>
<gene>
    <name evidence="1" type="ORF">DVH24_035565</name>
</gene>
<proteinExistence type="predicted"/>
<accession>A0A498JBR5</accession>
<dbReference type="Proteomes" id="UP000290289">
    <property type="component" value="Chromosome 9"/>
</dbReference>
<dbReference type="AlphaFoldDB" id="A0A498JBR5"/>
<evidence type="ECO:0000313" key="1">
    <source>
        <dbReference type="EMBL" id="RXH90801.1"/>
    </source>
</evidence>